<dbReference type="AlphaFoldDB" id="A0A451BS69"/>
<reference evidence="1" key="1">
    <citation type="submission" date="2019-02" db="EMBL/GenBank/DDBJ databases">
        <authorList>
            <person name="Gruber-Vodicka R. H."/>
            <person name="Seah K. B. B."/>
        </authorList>
    </citation>
    <scope>NUCLEOTIDE SEQUENCE</scope>
    <source>
        <strain evidence="1">BECK_S127</strain>
    </source>
</reference>
<gene>
    <name evidence="1" type="ORF">BECKSD772D_GA0070982_12232</name>
</gene>
<name>A0A451BS69_9GAMM</name>
<evidence type="ECO:0000313" key="1">
    <source>
        <dbReference type="EMBL" id="VFK81105.1"/>
    </source>
</evidence>
<proteinExistence type="predicted"/>
<dbReference type="EMBL" id="CAADHB010000223">
    <property type="protein sequence ID" value="VFK81105.1"/>
    <property type="molecule type" value="Genomic_DNA"/>
</dbReference>
<protein>
    <submittedName>
        <fullName evidence="1">Uncharacterized protein</fullName>
    </submittedName>
</protein>
<sequence>MIVGQRRFSKKISPDWDLGKRNTGVVSLSGLPKGAKSLNQRLGTLGGMPTVFLYRKSAPRITPADDCLSRAAKNDKVIEGNTRLLAAPKGRCFDERLQEGKNQKIAGLLKNFVGGPWNR</sequence>
<accession>A0A451BS69</accession>
<organism evidence="1">
    <name type="scientific">Candidatus Kentrum sp. SD</name>
    <dbReference type="NCBI Taxonomy" id="2126332"/>
    <lineage>
        <taxon>Bacteria</taxon>
        <taxon>Pseudomonadati</taxon>
        <taxon>Pseudomonadota</taxon>
        <taxon>Gammaproteobacteria</taxon>
        <taxon>Candidatus Kentrum</taxon>
    </lineage>
</organism>